<gene>
    <name evidence="3" type="ORF">EXZ61_07315</name>
</gene>
<evidence type="ECO:0000313" key="3">
    <source>
        <dbReference type="EMBL" id="QDL53993.1"/>
    </source>
</evidence>
<sequence>MRTPLISTLALAAAAFTLPALAQTKPAWCAADKPVKFAGITWESGQFYTELARFFVENGFGCKTEIVPGSTAVTETALVSNDLQVWMEQWGGRTDIIRKGKEAGKVDLVGSLLKDGTVEGWYVPEYVVKGDAKRNIKAVAPDLKSVADLPKYKDLFKDDEDPSKGRFLNCPTGWDCEKNNNQKMKAYKLNATYTNFKPGTGGALDATIASAVERGRPILFYYWSPAGLMGKYKFVQLQEPAFNEACWKTIFGSTTDEACGSATPSTNLSVGVSTPFKKDAPEVIKFLSALQMSGDQLNPIIAEMGEKKTPAADMAKKFVANNKAIWSTWVPASMVAQIEAKAK</sequence>
<dbReference type="Pfam" id="PF04069">
    <property type="entry name" value="OpuAC"/>
    <property type="match status" value="1"/>
</dbReference>
<reference evidence="4" key="1">
    <citation type="submission" date="2019-02" db="EMBL/GenBank/DDBJ databases">
        <title>Complete genome sequence of Rhodoferax sp. Gr-4.</title>
        <authorList>
            <person name="Jin L."/>
        </authorList>
    </citation>
    <scope>NUCLEOTIDE SEQUENCE [LARGE SCALE GENOMIC DNA]</scope>
    <source>
        <strain evidence="4">Gr-4</strain>
    </source>
</reference>
<dbReference type="CDD" id="cd13641">
    <property type="entry name" value="PBP2_HisX_like"/>
    <property type="match status" value="1"/>
</dbReference>
<evidence type="ECO:0000313" key="4">
    <source>
        <dbReference type="Proteomes" id="UP000317365"/>
    </source>
</evidence>
<dbReference type="EMBL" id="CP036282">
    <property type="protein sequence ID" value="QDL53993.1"/>
    <property type="molecule type" value="Genomic_DNA"/>
</dbReference>
<feature type="signal peptide" evidence="1">
    <location>
        <begin position="1"/>
        <end position="22"/>
    </location>
</feature>
<proteinExistence type="predicted"/>
<evidence type="ECO:0000259" key="2">
    <source>
        <dbReference type="Pfam" id="PF04069"/>
    </source>
</evidence>
<dbReference type="InterPro" id="IPR007210">
    <property type="entry name" value="ABC_Gly_betaine_transp_sub-bd"/>
</dbReference>
<reference evidence="4" key="2">
    <citation type="journal article" date="2020" name="Int. J. Syst. Evol. Microbiol.">
        <title>Genomic insights into a novel species Rhodoferax aquaticus sp. nov., isolated from freshwater.</title>
        <authorList>
            <person name="Li T."/>
            <person name="Zhuo Y."/>
            <person name="Jin C.Z."/>
            <person name="Wu X."/>
            <person name="Ko S.R."/>
            <person name="Jin F.J."/>
            <person name="Ahn C.Y."/>
            <person name="Oh H.M."/>
            <person name="Lee H.G."/>
            <person name="Jin L."/>
        </authorList>
    </citation>
    <scope>NUCLEOTIDE SEQUENCE [LARGE SCALE GENOMIC DNA]</scope>
    <source>
        <strain evidence="4">Gr-4</strain>
    </source>
</reference>
<dbReference type="SUPFAM" id="SSF53850">
    <property type="entry name" value="Periplasmic binding protein-like II"/>
    <property type="match status" value="1"/>
</dbReference>
<feature type="chain" id="PRO_5021986282" evidence="1">
    <location>
        <begin position="23"/>
        <end position="343"/>
    </location>
</feature>
<protein>
    <submittedName>
        <fullName evidence="3">ABC transporter substrate-binding protein</fullName>
    </submittedName>
</protein>
<dbReference type="Gene3D" id="3.10.105.10">
    <property type="entry name" value="Dipeptide-binding Protein, Domain 3"/>
    <property type="match status" value="1"/>
</dbReference>
<keyword evidence="1" id="KW-0732">Signal</keyword>
<dbReference type="AlphaFoldDB" id="A0A515EMW3"/>
<dbReference type="RefSeq" id="WP_142810480.1">
    <property type="nucleotide sequence ID" value="NZ_CP036282.1"/>
</dbReference>
<dbReference type="GO" id="GO:0043190">
    <property type="term" value="C:ATP-binding cassette (ABC) transporter complex"/>
    <property type="evidence" value="ECO:0007669"/>
    <property type="project" value="InterPro"/>
</dbReference>
<dbReference type="Gene3D" id="3.40.190.100">
    <property type="entry name" value="Glycine betaine-binding periplasmic protein, domain 2"/>
    <property type="match status" value="1"/>
</dbReference>
<keyword evidence="4" id="KW-1185">Reference proteome</keyword>
<dbReference type="KEGG" id="rhg:EXZ61_07315"/>
<dbReference type="Proteomes" id="UP000317365">
    <property type="component" value="Chromosome"/>
</dbReference>
<organism evidence="3 4">
    <name type="scientific">Rhodoferax aquaticus</name>
    <dbReference type="NCBI Taxonomy" id="2527691"/>
    <lineage>
        <taxon>Bacteria</taxon>
        <taxon>Pseudomonadati</taxon>
        <taxon>Pseudomonadota</taxon>
        <taxon>Betaproteobacteria</taxon>
        <taxon>Burkholderiales</taxon>
        <taxon>Comamonadaceae</taxon>
        <taxon>Rhodoferax</taxon>
    </lineage>
</organism>
<feature type="domain" description="ABC-type glycine betaine transport system substrate-binding" evidence="2">
    <location>
        <begin position="33"/>
        <end position="321"/>
    </location>
</feature>
<name>A0A515EMW3_9BURK</name>
<evidence type="ECO:0000256" key="1">
    <source>
        <dbReference type="SAM" id="SignalP"/>
    </source>
</evidence>
<accession>A0A515EMW3</accession>
<dbReference type="GO" id="GO:0022857">
    <property type="term" value="F:transmembrane transporter activity"/>
    <property type="evidence" value="ECO:0007669"/>
    <property type="project" value="InterPro"/>
</dbReference>